<feature type="domain" description="STAS" evidence="1">
    <location>
        <begin position="2"/>
        <end position="116"/>
    </location>
</feature>
<sequence>MKLTITSEKDNIVRAVMHGRITQKEVSTVAELFPDTLGQDAWSKNVLLNMESSEFIDSSGISWLLSTHRRFREKGGRLVLHTLTPSVMNVLRVLRMQLVLDVAESEALAEQKLSEN</sequence>
<dbReference type="InterPro" id="IPR036513">
    <property type="entry name" value="STAS_dom_sf"/>
</dbReference>
<evidence type="ECO:0000313" key="2">
    <source>
        <dbReference type="EMBL" id="QDU95366.1"/>
    </source>
</evidence>
<organism evidence="2 3">
    <name type="scientific">Lignipirellula cremea</name>
    <dbReference type="NCBI Taxonomy" id="2528010"/>
    <lineage>
        <taxon>Bacteria</taxon>
        <taxon>Pseudomonadati</taxon>
        <taxon>Planctomycetota</taxon>
        <taxon>Planctomycetia</taxon>
        <taxon>Pirellulales</taxon>
        <taxon>Pirellulaceae</taxon>
        <taxon>Lignipirellula</taxon>
    </lineage>
</organism>
<proteinExistence type="predicted"/>
<keyword evidence="3" id="KW-1185">Reference proteome</keyword>
<name>A0A518DU58_9BACT</name>
<dbReference type="PANTHER" id="PTHR33495">
    <property type="entry name" value="ANTI-SIGMA FACTOR ANTAGONIST TM_1081-RELATED-RELATED"/>
    <property type="match status" value="1"/>
</dbReference>
<dbReference type="Gene3D" id="3.30.750.24">
    <property type="entry name" value="STAS domain"/>
    <property type="match status" value="1"/>
</dbReference>
<evidence type="ECO:0000313" key="3">
    <source>
        <dbReference type="Proteomes" id="UP000317648"/>
    </source>
</evidence>
<dbReference type="RefSeq" id="WP_145054117.1">
    <property type="nucleotide sequence ID" value="NZ_CP036433.1"/>
</dbReference>
<dbReference type="OrthoDB" id="289401at2"/>
<dbReference type="InterPro" id="IPR002645">
    <property type="entry name" value="STAS_dom"/>
</dbReference>
<reference evidence="2 3" key="1">
    <citation type="submission" date="2019-02" db="EMBL/GenBank/DDBJ databases">
        <title>Deep-cultivation of Planctomycetes and their phenomic and genomic characterization uncovers novel biology.</title>
        <authorList>
            <person name="Wiegand S."/>
            <person name="Jogler M."/>
            <person name="Boedeker C."/>
            <person name="Pinto D."/>
            <person name="Vollmers J."/>
            <person name="Rivas-Marin E."/>
            <person name="Kohn T."/>
            <person name="Peeters S.H."/>
            <person name="Heuer A."/>
            <person name="Rast P."/>
            <person name="Oberbeckmann S."/>
            <person name="Bunk B."/>
            <person name="Jeske O."/>
            <person name="Meyerdierks A."/>
            <person name="Storesund J.E."/>
            <person name="Kallscheuer N."/>
            <person name="Luecker S."/>
            <person name="Lage O.M."/>
            <person name="Pohl T."/>
            <person name="Merkel B.J."/>
            <person name="Hornburger P."/>
            <person name="Mueller R.-W."/>
            <person name="Bruemmer F."/>
            <person name="Labrenz M."/>
            <person name="Spormann A.M."/>
            <person name="Op den Camp H."/>
            <person name="Overmann J."/>
            <person name="Amann R."/>
            <person name="Jetten M.S.M."/>
            <person name="Mascher T."/>
            <person name="Medema M.H."/>
            <person name="Devos D.P."/>
            <person name="Kaster A.-K."/>
            <person name="Ovreas L."/>
            <person name="Rohde M."/>
            <person name="Galperin M.Y."/>
            <person name="Jogler C."/>
        </authorList>
    </citation>
    <scope>NUCLEOTIDE SEQUENCE [LARGE SCALE GENOMIC DNA]</scope>
    <source>
        <strain evidence="2 3">Pla85_3_4</strain>
    </source>
</reference>
<accession>A0A518DU58</accession>
<gene>
    <name evidence="2" type="ORF">Pla8534_31810</name>
</gene>
<dbReference type="GO" id="GO:0043856">
    <property type="term" value="F:anti-sigma factor antagonist activity"/>
    <property type="evidence" value="ECO:0007669"/>
    <property type="project" value="TreeGrafter"/>
</dbReference>
<dbReference type="EMBL" id="CP036433">
    <property type="protein sequence ID" value="QDU95366.1"/>
    <property type="molecule type" value="Genomic_DNA"/>
</dbReference>
<dbReference type="PROSITE" id="PS50801">
    <property type="entry name" value="STAS"/>
    <property type="match status" value="1"/>
</dbReference>
<dbReference type="AlphaFoldDB" id="A0A518DU58"/>
<evidence type="ECO:0000259" key="1">
    <source>
        <dbReference type="PROSITE" id="PS50801"/>
    </source>
</evidence>
<dbReference type="Proteomes" id="UP000317648">
    <property type="component" value="Chromosome"/>
</dbReference>
<protein>
    <submittedName>
        <fullName evidence="2">STAS domain protein</fullName>
    </submittedName>
</protein>
<dbReference type="SUPFAM" id="SSF52091">
    <property type="entry name" value="SpoIIaa-like"/>
    <property type="match status" value="1"/>
</dbReference>
<dbReference type="CDD" id="cd07043">
    <property type="entry name" value="STAS_anti-anti-sigma_factors"/>
    <property type="match status" value="1"/>
</dbReference>
<dbReference type="Pfam" id="PF01740">
    <property type="entry name" value="STAS"/>
    <property type="match status" value="1"/>
</dbReference>
<dbReference type="KEGG" id="lcre:Pla8534_31810"/>